<comment type="subcellular location">
    <subcellularLocation>
        <location evidence="1">Membrane</location>
        <topology evidence="1">Multi-pass membrane protein</topology>
    </subcellularLocation>
</comment>
<sequence>MRSVIAICPHGSTFAVGTRRRPRFSLGTLVGRKSVHAPPRTARTRQMSSDSPDPSGASLSYRRILEREMENALREIHRPVGGVFLSAFAAGLNLSFGALFMAMALTFSGGFESTFVQQLVLGGVSSVAFLFVVVGQTELFTAHSTMAVLPVLDGRASLSELGRVWAVTYVGNLLGCGAFSVLAVTLGPAMNVAEPSSFGTLAGALVPFPWWVILLSGVVAGWLMGLVTWLAAASRDTVGRVLFVLLVTAAIGFGPFHHSILGTTEVLTAVLLGAGVGVGGLGHFLLWTTLGNVVGGTVFVGILNYGHVTLGGEEHDVEVE</sequence>
<dbReference type="Proteomes" id="UP000243250">
    <property type="component" value="Unassembled WGS sequence"/>
</dbReference>
<dbReference type="GO" id="GO:0015499">
    <property type="term" value="F:formate transmembrane transporter activity"/>
    <property type="evidence" value="ECO:0007669"/>
    <property type="project" value="TreeGrafter"/>
</dbReference>
<proteinExistence type="predicted"/>
<dbReference type="PANTHER" id="PTHR30520:SF2">
    <property type="entry name" value="INNER MEMBRANE PROTEIN YFDC"/>
    <property type="match status" value="1"/>
</dbReference>
<keyword evidence="3 6" id="KW-1133">Transmembrane helix</keyword>
<protein>
    <submittedName>
        <fullName evidence="7">Formate/nitrite transporter FocA, FNT family</fullName>
    </submittedName>
</protein>
<dbReference type="Gene3D" id="1.20.1080.10">
    <property type="entry name" value="Glycerol uptake facilitator protein"/>
    <property type="match status" value="1"/>
</dbReference>
<keyword evidence="4 6" id="KW-0472">Membrane</keyword>
<feature type="transmembrane region" description="Helical" evidence="6">
    <location>
        <begin position="210"/>
        <end position="232"/>
    </location>
</feature>
<keyword evidence="8" id="KW-1185">Reference proteome</keyword>
<feature type="transmembrane region" description="Helical" evidence="6">
    <location>
        <begin position="164"/>
        <end position="190"/>
    </location>
</feature>
<evidence type="ECO:0000256" key="3">
    <source>
        <dbReference type="ARBA" id="ARBA00022989"/>
    </source>
</evidence>
<evidence type="ECO:0000256" key="4">
    <source>
        <dbReference type="ARBA" id="ARBA00023136"/>
    </source>
</evidence>
<dbReference type="GO" id="GO:0005886">
    <property type="term" value="C:plasma membrane"/>
    <property type="evidence" value="ECO:0007669"/>
    <property type="project" value="TreeGrafter"/>
</dbReference>
<keyword evidence="2 6" id="KW-0812">Transmembrane</keyword>
<feature type="transmembrane region" description="Helical" evidence="6">
    <location>
        <begin position="83"/>
        <end position="107"/>
    </location>
</feature>
<evidence type="ECO:0000256" key="6">
    <source>
        <dbReference type="SAM" id="Phobius"/>
    </source>
</evidence>
<dbReference type="AlphaFoldDB" id="A0A1I6GQF9"/>
<dbReference type="STRING" id="555875.SAMN04488124_1401"/>
<accession>A0A1I6GQF9</accession>
<gene>
    <name evidence="7" type="ORF">SAMN04488124_1401</name>
</gene>
<dbReference type="Pfam" id="PF01226">
    <property type="entry name" value="Form_Nir_trans"/>
    <property type="match status" value="1"/>
</dbReference>
<feature type="transmembrane region" description="Helical" evidence="6">
    <location>
        <begin position="241"/>
        <end position="260"/>
    </location>
</feature>
<reference evidence="8" key="1">
    <citation type="submission" date="2016-10" db="EMBL/GenBank/DDBJ databases">
        <authorList>
            <person name="Varghese N."/>
            <person name="Submissions S."/>
        </authorList>
    </citation>
    <scope>NUCLEOTIDE SEQUENCE [LARGE SCALE GENOMIC DNA]</scope>
    <source>
        <strain evidence="8">CGMCC 1.8711</strain>
    </source>
</reference>
<name>A0A1I6GQF9_9EURY</name>
<dbReference type="InterPro" id="IPR023271">
    <property type="entry name" value="Aquaporin-like"/>
</dbReference>
<dbReference type="PANTHER" id="PTHR30520">
    <property type="entry name" value="FORMATE TRANSPORTER-RELATED"/>
    <property type="match status" value="1"/>
</dbReference>
<dbReference type="InterPro" id="IPR000292">
    <property type="entry name" value="For/NO2_transpt"/>
</dbReference>
<evidence type="ECO:0000256" key="5">
    <source>
        <dbReference type="SAM" id="MobiDB-lite"/>
    </source>
</evidence>
<evidence type="ECO:0000256" key="2">
    <source>
        <dbReference type="ARBA" id="ARBA00022692"/>
    </source>
</evidence>
<dbReference type="EMBL" id="FOYS01000002">
    <property type="protein sequence ID" value="SFR44463.1"/>
    <property type="molecule type" value="Genomic_DNA"/>
</dbReference>
<evidence type="ECO:0000256" key="1">
    <source>
        <dbReference type="ARBA" id="ARBA00004141"/>
    </source>
</evidence>
<evidence type="ECO:0000313" key="7">
    <source>
        <dbReference type="EMBL" id="SFR44463.1"/>
    </source>
</evidence>
<feature type="region of interest" description="Disordered" evidence="5">
    <location>
        <begin position="35"/>
        <end position="58"/>
    </location>
</feature>
<organism evidence="7 8">
    <name type="scientific">Halogeometricum limi</name>
    <dbReference type="NCBI Taxonomy" id="555875"/>
    <lineage>
        <taxon>Archaea</taxon>
        <taxon>Methanobacteriati</taxon>
        <taxon>Methanobacteriota</taxon>
        <taxon>Stenosarchaea group</taxon>
        <taxon>Halobacteria</taxon>
        <taxon>Halobacteriales</taxon>
        <taxon>Haloferacaceae</taxon>
        <taxon>Halogeometricum</taxon>
    </lineage>
</organism>
<evidence type="ECO:0000313" key="8">
    <source>
        <dbReference type="Proteomes" id="UP000243250"/>
    </source>
</evidence>